<evidence type="ECO:0000256" key="1">
    <source>
        <dbReference type="ARBA" id="ARBA00001946"/>
    </source>
</evidence>
<proteinExistence type="inferred from homology"/>
<feature type="domain" description="Ribose-phosphate pyrophosphokinase N-terminal" evidence="4">
    <location>
        <begin position="4"/>
        <end position="120"/>
    </location>
</feature>
<protein>
    <recommendedName>
        <fullName evidence="4">Ribose-phosphate pyrophosphokinase N-terminal domain-containing protein</fullName>
    </recommendedName>
</protein>
<dbReference type="GO" id="GO:0005737">
    <property type="term" value="C:cytoplasm"/>
    <property type="evidence" value="ECO:0007669"/>
    <property type="project" value="TreeGrafter"/>
</dbReference>
<sequence length="206" mass="22433">MPNIKIFSGSSHQDLSQKIADRLGLELGKVVTKKFSNQETCVEIGESVRGEDVYIVQSGCGEINDNLMELLIMINACKIASASRVTAVIPCFPYARQDKKDKSRAPISAKLVANMLSVAGADHIITMDLHASQIQVGAEIRKCLSALSEPACCLAGFLVIFFLAATAIRTGRDLQGQLGYREVSNRFICKIKLQLFLISLGRMSPV</sequence>
<evidence type="ECO:0000256" key="3">
    <source>
        <dbReference type="ARBA" id="ARBA00022727"/>
    </source>
</evidence>
<dbReference type="FunFam" id="3.40.50.2020:FF:000011">
    <property type="entry name" value="Putative ribose-phosphate pyrophosphokinase 1"/>
    <property type="match status" value="1"/>
</dbReference>
<reference evidence="5" key="1">
    <citation type="submission" date="2018-09" db="EMBL/GenBank/DDBJ databases">
        <title>Common duck and Muscovy duck high density SNP chip.</title>
        <authorList>
            <person name="Vignal A."/>
            <person name="Thebault N."/>
            <person name="Warren W.C."/>
        </authorList>
    </citation>
    <scope>NUCLEOTIDE SEQUENCE [LARGE SCALE GENOMIC DNA]</scope>
</reference>
<evidence type="ECO:0000313" key="6">
    <source>
        <dbReference type="Proteomes" id="UP000694556"/>
    </source>
</evidence>
<dbReference type="GO" id="GO:0000287">
    <property type="term" value="F:magnesium ion binding"/>
    <property type="evidence" value="ECO:0007669"/>
    <property type="project" value="InterPro"/>
</dbReference>
<dbReference type="Proteomes" id="UP000694556">
    <property type="component" value="Chromosome 10"/>
</dbReference>
<dbReference type="SMART" id="SM01400">
    <property type="entry name" value="Pribosyltran_N"/>
    <property type="match status" value="1"/>
</dbReference>
<organism evidence="5 6">
    <name type="scientific">Cairina moschata</name>
    <name type="common">Muscovy duck</name>
    <dbReference type="NCBI Taxonomy" id="8855"/>
    <lineage>
        <taxon>Eukaryota</taxon>
        <taxon>Metazoa</taxon>
        <taxon>Chordata</taxon>
        <taxon>Craniata</taxon>
        <taxon>Vertebrata</taxon>
        <taxon>Euteleostomi</taxon>
        <taxon>Archelosauria</taxon>
        <taxon>Archosauria</taxon>
        <taxon>Dinosauria</taxon>
        <taxon>Saurischia</taxon>
        <taxon>Theropoda</taxon>
        <taxon>Coelurosauria</taxon>
        <taxon>Aves</taxon>
        <taxon>Neognathae</taxon>
        <taxon>Galloanserae</taxon>
        <taxon>Anseriformes</taxon>
        <taxon>Anatidae</taxon>
        <taxon>Anatinae</taxon>
        <taxon>Cairina</taxon>
    </lineage>
</organism>
<reference evidence="5" key="3">
    <citation type="submission" date="2025-09" db="UniProtKB">
        <authorList>
            <consortium name="Ensembl"/>
        </authorList>
    </citation>
    <scope>IDENTIFICATION</scope>
</reference>
<dbReference type="GO" id="GO:0006164">
    <property type="term" value="P:purine nucleotide biosynthetic process"/>
    <property type="evidence" value="ECO:0007669"/>
    <property type="project" value="TreeGrafter"/>
</dbReference>
<dbReference type="InterPro" id="IPR029099">
    <property type="entry name" value="Pribosyltran_N"/>
</dbReference>
<name>A0A8C3GQV7_CAIMO</name>
<evidence type="ECO:0000313" key="5">
    <source>
        <dbReference type="Ensembl" id="ENSCMMP00000027805.1"/>
    </source>
</evidence>
<evidence type="ECO:0000256" key="2">
    <source>
        <dbReference type="ARBA" id="ARBA00006478"/>
    </source>
</evidence>
<dbReference type="Ensembl" id="ENSCMMT00000030334.1">
    <property type="protein sequence ID" value="ENSCMMP00000027805.1"/>
    <property type="gene ID" value="ENSCMMG00000016995.1"/>
</dbReference>
<dbReference type="Gene3D" id="3.40.50.2020">
    <property type="match status" value="1"/>
</dbReference>
<dbReference type="NCBIfam" id="TIGR01251">
    <property type="entry name" value="ribP_PPkin"/>
    <property type="match status" value="1"/>
</dbReference>
<dbReference type="InterPro" id="IPR029057">
    <property type="entry name" value="PRTase-like"/>
</dbReference>
<dbReference type="PANTHER" id="PTHR10210">
    <property type="entry name" value="RIBOSE-PHOSPHATE DIPHOSPHOKINASE FAMILY MEMBER"/>
    <property type="match status" value="1"/>
</dbReference>
<keyword evidence="6" id="KW-1185">Reference proteome</keyword>
<reference evidence="5" key="2">
    <citation type="submission" date="2025-08" db="UniProtKB">
        <authorList>
            <consortium name="Ensembl"/>
        </authorList>
    </citation>
    <scope>IDENTIFICATION</scope>
</reference>
<dbReference type="PANTHER" id="PTHR10210:SF118">
    <property type="entry name" value="RIBOSE-PHOSPHATE PYROPHOSPHOKINASE 1"/>
    <property type="match status" value="1"/>
</dbReference>
<dbReference type="GO" id="GO:0005524">
    <property type="term" value="F:ATP binding"/>
    <property type="evidence" value="ECO:0007669"/>
    <property type="project" value="TreeGrafter"/>
</dbReference>
<dbReference type="SUPFAM" id="SSF53271">
    <property type="entry name" value="PRTase-like"/>
    <property type="match status" value="1"/>
</dbReference>
<dbReference type="GO" id="GO:0002189">
    <property type="term" value="C:ribose phosphate diphosphokinase complex"/>
    <property type="evidence" value="ECO:0007669"/>
    <property type="project" value="TreeGrafter"/>
</dbReference>
<comment type="cofactor">
    <cofactor evidence="1">
        <name>Mg(2+)</name>
        <dbReference type="ChEBI" id="CHEBI:18420"/>
    </cofactor>
</comment>
<dbReference type="GO" id="GO:0004749">
    <property type="term" value="F:ribose phosphate diphosphokinase activity"/>
    <property type="evidence" value="ECO:0007669"/>
    <property type="project" value="TreeGrafter"/>
</dbReference>
<dbReference type="InterPro" id="IPR005946">
    <property type="entry name" value="Rib-P_diPkinase"/>
</dbReference>
<evidence type="ECO:0000259" key="4">
    <source>
        <dbReference type="Pfam" id="PF13793"/>
    </source>
</evidence>
<comment type="similarity">
    <text evidence="2">Belongs to the ribose-phosphate pyrophosphokinase family.</text>
</comment>
<accession>A0A8C3GQV7</accession>
<dbReference type="AlphaFoldDB" id="A0A8C3GQV7"/>
<dbReference type="GO" id="GO:0006015">
    <property type="term" value="P:5-phosphoribose 1-diphosphate biosynthetic process"/>
    <property type="evidence" value="ECO:0007669"/>
    <property type="project" value="TreeGrafter"/>
</dbReference>
<keyword evidence="3" id="KW-0545">Nucleotide biosynthesis</keyword>
<dbReference type="Pfam" id="PF13793">
    <property type="entry name" value="Pribosyltran_N"/>
    <property type="match status" value="1"/>
</dbReference>